<dbReference type="AlphaFoldDB" id="A0A9D2KZR7"/>
<organism evidence="2 3">
    <name type="scientific">Candidatus Jeotgalibaca merdavium</name>
    <dbReference type="NCBI Taxonomy" id="2838627"/>
    <lineage>
        <taxon>Bacteria</taxon>
        <taxon>Bacillati</taxon>
        <taxon>Bacillota</taxon>
        <taxon>Bacilli</taxon>
        <taxon>Lactobacillales</taxon>
        <taxon>Carnobacteriaceae</taxon>
        <taxon>Jeotgalibaca</taxon>
    </lineage>
</organism>
<protein>
    <submittedName>
        <fullName evidence="2">Uncharacterized protein</fullName>
    </submittedName>
</protein>
<evidence type="ECO:0000256" key="1">
    <source>
        <dbReference type="SAM" id="Phobius"/>
    </source>
</evidence>
<keyword evidence="1" id="KW-0812">Transmembrane</keyword>
<gene>
    <name evidence="2" type="ORF">H9948_11785</name>
</gene>
<accession>A0A9D2KZR7</accession>
<dbReference type="EMBL" id="DWYW01000276">
    <property type="protein sequence ID" value="HJA91456.1"/>
    <property type="molecule type" value="Genomic_DNA"/>
</dbReference>
<reference evidence="2" key="1">
    <citation type="journal article" date="2021" name="PeerJ">
        <title>Extensive microbial diversity within the chicken gut microbiome revealed by metagenomics and culture.</title>
        <authorList>
            <person name="Gilroy R."/>
            <person name="Ravi A."/>
            <person name="Getino M."/>
            <person name="Pursley I."/>
            <person name="Horton D.L."/>
            <person name="Alikhan N.F."/>
            <person name="Baker D."/>
            <person name="Gharbi K."/>
            <person name="Hall N."/>
            <person name="Watson M."/>
            <person name="Adriaenssens E.M."/>
            <person name="Foster-Nyarko E."/>
            <person name="Jarju S."/>
            <person name="Secka A."/>
            <person name="Antonio M."/>
            <person name="Oren A."/>
            <person name="Chaudhuri R.R."/>
            <person name="La Ragione R."/>
            <person name="Hildebrand F."/>
            <person name="Pallen M.J."/>
        </authorList>
    </citation>
    <scope>NUCLEOTIDE SEQUENCE</scope>
    <source>
        <strain evidence="2">CHK171-505</strain>
    </source>
</reference>
<evidence type="ECO:0000313" key="2">
    <source>
        <dbReference type="EMBL" id="HJA91456.1"/>
    </source>
</evidence>
<keyword evidence="1" id="KW-1133">Transmembrane helix</keyword>
<comment type="caution">
    <text evidence="2">The sequence shown here is derived from an EMBL/GenBank/DDBJ whole genome shotgun (WGS) entry which is preliminary data.</text>
</comment>
<name>A0A9D2KZR7_9LACT</name>
<dbReference type="Proteomes" id="UP000886856">
    <property type="component" value="Unassembled WGS sequence"/>
</dbReference>
<proteinExistence type="predicted"/>
<reference evidence="2" key="2">
    <citation type="submission" date="2021-04" db="EMBL/GenBank/DDBJ databases">
        <authorList>
            <person name="Gilroy R."/>
        </authorList>
    </citation>
    <scope>NUCLEOTIDE SEQUENCE</scope>
    <source>
        <strain evidence="2">CHK171-505</strain>
    </source>
</reference>
<feature type="transmembrane region" description="Helical" evidence="1">
    <location>
        <begin position="12"/>
        <end position="31"/>
    </location>
</feature>
<keyword evidence="1" id="KW-0472">Membrane</keyword>
<evidence type="ECO:0000313" key="3">
    <source>
        <dbReference type="Proteomes" id="UP000886856"/>
    </source>
</evidence>
<sequence>MIDIFDSLNTYVFGPIGFIISIVTLFISWNINKKVNQSLDKQKLKVDQPELSEKLDIFIKWVESSNFPRENIVQVRSLLSKISAEYPYFAEKRKIKKIIKGINTSINREELDSQVLLDNLIKLEANIRREIR</sequence>